<dbReference type="Pfam" id="PF03466">
    <property type="entry name" value="LysR_substrate"/>
    <property type="match status" value="1"/>
</dbReference>
<evidence type="ECO:0000259" key="5">
    <source>
        <dbReference type="PROSITE" id="PS50931"/>
    </source>
</evidence>
<accession>A0ABW9XQL4</accession>
<evidence type="ECO:0000256" key="4">
    <source>
        <dbReference type="ARBA" id="ARBA00023163"/>
    </source>
</evidence>
<dbReference type="SUPFAM" id="SSF46785">
    <property type="entry name" value="Winged helix' DNA-binding domain"/>
    <property type="match status" value="1"/>
</dbReference>
<dbReference type="InterPro" id="IPR036390">
    <property type="entry name" value="WH_DNA-bd_sf"/>
</dbReference>
<dbReference type="Pfam" id="PF00126">
    <property type="entry name" value="HTH_1"/>
    <property type="match status" value="1"/>
</dbReference>
<dbReference type="PANTHER" id="PTHR30346">
    <property type="entry name" value="TRANSCRIPTIONAL DUAL REGULATOR HCAR-RELATED"/>
    <property type="match status" value="1"/>
</dbReference>
<comment type="caution">
    <text evidence="6">The sequence shown here is derived from an EMBL/GenBank/DDBJ whole genome shotgun (WGS) entry which is preliminary data.</text>
</comment>
<evidence type="ECO:0000313" key="6">
    <source>
        <dbReference type="EMBL" id="NBD24783.1"/>
    </source>
</evidence>
<evidence type="ECO:0000256" key="3">
    <source>
        <dbReference type="ARBA" id="ARBA00023125"/>
    </source>
</evidence>
<evidence type="ECO:0000256" key="2">
    <source>
        <dbReference type="ARBA" id="ARBA00023015"/>
    </source>
</evidence>
<dbReference type="Gene3D" id="1.10.10.10">
    <property type="entry name" value="Winged helix-like DNA-binding domain superfamily/Winged helix DNA-binding domain"/>
    <property type="match status" value="1"/>
</dbReference>
<dbReference type="CDD" id="cd05466">
    <property type="entry name" value="PBP2_LTTR_substrate"/>
    <property type="match status" value="1"/>
</dbReference>
<reference evidence="6 7" key="1">
    <citation type="submission" date="2020-01" db="EMBL/GenBank/DDBJ databases">
        <title>Paenibacillus soybeanensis sp. nov. isolated from the nodules of soybean (Glycine max(L.) Merr).</title>
        <authorList>
            <person name="Wang H."/>
        </authorList>
    </citation>
    <scope>NUCLEOTIDE SEQUENCE [LARGE SCALE GENOMIC DNA]</scope>
    <source>
        <strain evidence="6 7">T1</strain>
    </source>
</reference>
<keyword evidence="2" id="KW-0805">Transcription regulation</keyword>
<evidence type="ECO:0000256" key="1">
    <source>
        <dbReference type="ARBA" id="ARBA00009437"/>
    </source>
</evidence>
<feature type="domain" description="HTH lysR-type" evidence="5">
    <location>
        <begin position="1"/>
        <end position="58"/>
    </location>
</feature>
<keyword evidence="3" id="KW-0238">DNA-binding</keyword>
<dbReference type="Gene3D" id="3.40.190.290">
    <property type="match status" value="1"/>
</dbReference>
<dbReference type="PROSITE" id="PS50931">
    <property type="entry name" value="HTH_LYSR"/>
    <property type="match status" value="1"/>
</dbReference>
<dbReference type="RefSeq" id="WP_161743595.1">
    <property type="nucleotide sequence ID" value="NZ_JAAAMV010000009.1"/>
</dbReference>
<organism evidence="6 7">
    <name type="scientific">Paenibacillus glycinis</name>
    <dbReference type="NCBI Taxonomy" id="2697035"/>
    <lineage>
        <taxon>Bacteria</taxon>
        <taxon>Bacillati</taxon>
        <taxon>Bacillota</taxon>
        <taxon>Bacilli</taxon>
        <taxon>Bacillales</taxon>
        <taxon>Paenibacillaceae</taxon>
        <taxon>Paenibacillus</taxon>
    </lineage>
</organism>
<dbReference type="EMBL" id="JAAAMV010000009">
    <property type="protein sequence ID" value="NBD24783.1"/>
    <property type="molecule type" value="Genomic_DNA"/>
</dbReference>
<dbReference type="Proteomes" id="UP000665561">
    <property type="component" value="Unassembled WGS sequence"/>
</dbReference>
<name>A0ABW9XQL4_9BACL</name>
<comment type="similarity">
    <text evidence="1">Belongs to the LysR transcriptional regulatory family.</text>
</comment>
<protein>
    <submittedName>
        <fullName evidence="6">LysR family transcriptional regulator</fullName>
    </submittedName>
</protein>
<dbReference type="InterPro" id="IPR005119">
    <property type="entry name" value="LysR_subst-bd"/>
</dbReference>
<proteinExistence type="inferred from homology"/>
<dbReference type="InterPro" id="IPR000847">
    <property type="entry name" value="LysR_HTH_N"/>
</dbReference>
<sequence>MQVEWFRSFKEAARWKSLSKAAEKLSLTQPAISKHIRQLEAAYDVELFRRTAAGVELTDAGRRFGERIAPVVQSLDAIEAEMRQYADQPGYTLGSLPSVMKQVLPGRLRDYQASGYQITVRIRQTSAELREDLQQGDLDGALMDAAFVRGRLWSKKLFSESYIAVLPEGHRLGRRESLGLDDLRDEHFVFATQKCEAHAKFSAIAEKYGYRPEVKLEVDESIEFLFNVAVGTGITVMPELFRAEAELLGLHAVPIAEPELRRTIVLAARSADIGSKLYRQLAIKQLSAAPKR</sequence>
<keyword evidence="7" id="KW-1185">Reference proteome</keyword>
<keyword evidence="4" id="KW-0804">Transcription</keyword>
<gene>
    <name evidence="6" type="ORF">GT019_12940</name>
</gene>
<dbReference type="InterPro" id="IPR036388">
    <property type="entry name" value="WH-like_DNA-bd_sf"/>
</dbReference>
<dbReference type="PRINTS" id="PR00039">
    <property type="entry name" value="HTHLYSR"/>
</dbReference>
<evidence type="ECO:0000313" key="7">
    <source>
        <dbReference type="Proteomes" id="UP000665561"/>
    </source>
</evidence>
<dbReference type="SUPFAM" id="SSF53850">
    <property type="entry name" value="Periplasmic binding protein-like II"/>
    <property type="match status" value="1"/>
</dbReference>
<dbReference type="PANTHER" id="PTHR30346:SF0">
    <property type="entry name" value="HCA OPERON TRANSCRIPTIONAL ACTIVATOR HCAR"/>
    <property type="match status" value="1"/>
</dbReference>